<accession>A0A1H1N702</accession>
<evidence type="ECO:0000256" key="6">
    <source>
        <dbReference type="ARBA" id="ARBA00023277"/>
    </source>
</evidence>
<dbReference type="SUPFAM" id="SSF142764">
    <property type="entry name" value="YgbK-like"/>
    <property type="match status" value="1"/>
</dbReference>
<proteinExistence type="inferred from homology"/>
<dbReference type="EMBL" id="LT629749">
    <property type="protein sequence ID" value="SDR94803.1"/>
    <property type="molecule type" value="Genomic_DNA"/>
</dbReference>
<feature type="domain" description="Four-carbon acid sugar kinase N-terminal" evidence="7">
    <location>
        <begin position="34"/>
        <end position="275"/>
    </location>
</feature>
<organism evidence="9 10">
    <name type="scientific">Friedmanniella luteola</name>
    <dbReference type="NCBI Taxonomy" id="546871"/>
    <lineage>
        <taxon>Bacteria</taxon>
        <taxon>Bacillati</taxon>
        <taxon>Actinomycetota</taxon>
        <taxon>Actinomycetes</taxon>
        <taxon>Propionibacteriales</taxon>
        <taxon>Nocardioidaceae</taxon>
        <taxon>Friedmanniella</taxon>
    </lineage>
</organism>
<dbReference type="OrthoDB" id="153193at2"/>
<dbReference type="InterPro" id="IPR010737">
    <property type="entry name" value="4-carb_acid_sugar_kinase_N"/>
</dbReference>
<dbReference type="RefSeq" id="WP_091410393.1">
    <property type="nucleotide sequence ID" value="NZ_LT629749.1"/>
</dbReference>
<dbReference type="AlphaFoldDB" id="A0A1H1N702"/>
<dbReference type="Proteomes" id="UP000199092">
    <property type="component" value="Chromosome I"/>
</dbReference>
<evidence type="ECO:0000313" key="10">
    <source>
        <dbReference type="Proteomes" id="UP000199092"/>
    </source>
</evidence>
<dbReference type="Gene3D" id="3.40.50.10840">
    <property type="entry name" value="Putative sugar-binding, N-terminal domain"/>
    <property type="match status" value="1"/>
</dbReference>
<dbReference type="Pfam" id="PF17042">
    <property type="entry name" value="NBD_C"/>
    <property type="match status" value="1"/>
</dbReference>
<dbReference type="STRING" id="546871.SAMN04488543_0807"/>
<evidence type="ECO:0000313" key="9">
    <source>
        <dbReference type="EMBL" id="SDR94803.1"/>
    </source>
</evidence>
<dbReference type="InterPro" id="IPR037051">
    <property type="entry name" value="4-carb_acid_sugar_kinase_N_sf"/>
</dbReference>
<dbReference type="GO" id="GO:0005524">
    <property type="term" value="F:ATP binding"/>
    <property type="evidence" value="ECO:0007669"/>
    <property type="project" value="UniProtKB-KW"/>
</dbReference>
<evidence type="ECO:0000256" key="2">
    <source>
        <dbReference type="ARBA" id="ARBA00022679"/>
    </source>
</evidence>
<evidence type="ECO:0000256" key="3">
    <source>
        <dbReference type="ARBA" id="ARBA00022741"/>
    </source>
</evidence>
<dbReference type="InterPro" id="IPR031475">
    <property type="entry name" value="NBD_C"/>
</dbReference>
<feature type="domain" description="Four-carbon acid sugar kinase nucleotide binding" evidence="8">
    <location>
        <begin position="305"/>
        <end position="472"/>
    </location>
</feature>
<sequence>MSPTLDELLAGRPAGPAVDVDRLAARVRASGRVLLVLDDDPTGTQSVADLPVLLDWSPASLAWAFDQDRPAVYVMTNSRSLAPSDAAARNREVARTALAVAAGRGVELCFVSRSDSTLRGHFPLETDVLAAAVREATGEPLDGVLLVPAFGDAGRVTVGGVHWAGADGVYAPVGETEFARDATFGYRASDLRAWVAEKSAGRIAAAAVGVLDLTVLRTDPAAVVAALTGLRDGAVLACDAVEENDLRLLAEAVLEVQRHGVRLVVRAGPPFPRALVGQRPHPPLEPAELAAVRAGGPAQDAVGGLVVVGSHVALTTRQLDRLLERRHPVRLELDVATVQGAGVSGAALAAHVADLAGQASAALGVGDVVVSTSRRLAVVDGADAALALAREVSSALVAVVRQVLTVRPPRFVVAKGGITSSDVAARGLGITRAMVRGPVLPGIVSLWEPVDGPARGIPYVVFAGNVGGDESLADVVAALADRAERGPSGAPTLTT</sequence>
<dbReference type="GO" id="GO:0016301">
    <property type="term" value="F:kinase activity"/>
    <property type="evidence" value="ECO:0007669"/>
    <property type="project" value="UniProtKB-KW"/>
</dbReference>
<keyword evidence="4" id="KW-0418">Kinase</keyword>
<keyword evidence="10" id="KW-1185">Reference proteome</keyword>
<evidence type="ECO:0000256" key="4">
    <source>
        <dbReference type="ARBA" id="ARBA00022777"/>
    </source>
</evidence>
<name>A0A1H1N702_9ACTN</name>
<evidence type="ECO:0000259" key="8">
    <source>
        <dbReference type="Pfam" id="PF17042"/>
    </source>
</evidence>
<dbReference type="InterPro" id="IPR042213">
    <property type="entry name" value="NBD_C_sf"/>
</dbReference>
<keyword evidence="6" id="KW-0119">Carbohydrate metabolism</keyword>
<protein>
    <submittedName>
        <fullName evidence="9">Uncharacterized conserved protein YgbK, DUF1537 family</fullName>
    </submittedName>
</protein>
<evidence type="ECO:0000259" key="7">
    <source>
        <dbReference type="Pfam" id="PF07005"/>
    </source>
</evidence>
<comment type="similarity">
    <text evidence="1">Belongs to the four-carbon acid sugar kinase family.</text>
</comment>
<dbReference type="Pfam" id="PF07005">
    <property type="entry name" value="SBD_N"/>
    <property type="match status" value="1"/>
</dbReference>
<keyword evidence="2" id="KW-0808">Transferase</keyword>
<keyword evidence="5" id="KW-0067">ATP-binding</keyword>
<reference evidence="9 10" key="1">
    <citation type="submission" date="2016-10" db="EMBL/GenBank/DDBJ databases">
        <authorList>
            <person name="de Groot N.N."/>
        </authorList>
    </citation>
    <scope>NUCLEOTIDE SEQUENCE [LARGE SCALE GENOMIC DNA]</scope>
    <source>
        <strain evidence="9 10">DSM 21741</strain>
    </source>
</reference>
<dbReference type="Gene3D" id="3.40.980.20">
    <property type="entry name" value="Four-carbon acid sugar kinase, nucleotide binding domain"/>
    <property type="match status" value="1"/>
</dbReference>
<evidence type="ECO:0000256" key="5">
    <source>
        <dbReference type="ARBA" id="ARBA00022840"/>
    </source>
</evidence>
<keyword evidence="3" id="KW-0547">Nucleotide-binding</keyword>
<gene>
    <name evidence="9" type="ORF">SAMN04488543_0807</name>
</gene>
<evidence type="ECO:0000256" key="1">
    <source>
        <dbReference type="ARBA" id="ARBA00005715"/>
    </source>
</evidence>